<dbReference type="InterPro" id="IPR018060">
    <property type="entry name" value="HTH_AraC"/>
</dbReference>
<reference evidence="12 13" key="1">
    <citation type="submission" date="2020-09" db="EMBL/GenBank/DDBJ databases">
        <title>TT11 complete genome.</title>
        <authorList>
            <person name="Wu Z."/>
        </authorList>
    </citation>
    <scope>NUCLEOTIDE SEQUENCE [LARGE SCALE GENOMIC DNA]</scope>
    <source>
        <strain evidence="12 13">TT11</strain>
    </source>
</reference>
<dbReference type="InterPro" id="IPR003594">
    <property type="entry name" value="HATPase_dom"/>
</dbReference>
<dbReference type="InterPro" id="IPR036097">
    <property type="entry name" value="HisK_dim/P_sf"/>
</dbReference>
<sequence>MKRIENFYFLFIIFLGAFNWLEGQQNFSVEHFLVEDGLPHNTISHIIQDKKGFIWMATFNGLSKYDGYTFQNYKPQSSDEVLMKNNRIDKIIEDEYGRIWMQSNSNKPNTFCFDPKTEVFWNTDLIPDLPRGEFRLSGVKTSKSGLVWLLSETNGCILVSDSLFKTKVYSKELNTLNASTVNSVYEDAQGNSWLLTNNGLTLLKVNNLNKPNYYFSKQTGQATCFYTTVEFDDEIWFGGSQGIIAKYSKIDHSFRTLKLELNANIIWMKKLNQQTVLAVTNQEGFCSINIDTGVIQFYNSKTLSGLNTDDLSPVTLLQNRWFWFVNNQKTGINLFDFSKQQLHCYPSNNQSLPVPTSIPRSFVFTDLMGDIWIQPQGGGFSKFNQNNNELTPFNYKGYFPKGNFSNSFLAALFDKQGNLWYSTRSSGLVKVVFSENKFKTTITTNGFNQSSINDVRAIMQDKSGNIWVGNKQNKIIVLDKDFNRIGDFSSLGMLKDNAKWNKPAYKILQDNQLNIWIGTRGDGLYKLIPKETSFSYKVIHFKSDNSNPYSISSNDIYSIFQDKTNRIWLGTFGGGVNLIETDAFGETSFINYKNKWHHYPINVFNKVRCLKQTSEGLLCAGTTKGMLIFNPNEILQPQSEFKTYEIGLKETHKGLSGNDVIDICITKKEEIFIATVSGGINKVTEKDSFGFPVTFKSFTKKEGLPSDNILSLLEDVDGKIWVTTDYTLSRFNPEQEFFEVFHDVKPNISHGNFSEATSVQLSSGELLFGFSEGILHFFSEDFKTNNYSPYLALSNFQLFNQSVPINKDSPLSLSLDNTKGLVLSHNQNFFTIEFAALDYKKPANINYSYKLEEFDKNWNNNQTYGSATYTNVPKGEYVFKVKSTNSQGVWVENQRELPIKIKPSIWETNLAYALYTIVFIVVFLLVNYVVITIYRLKTKVKLEKEMFNMKQKFFTDISHELRTPLTLIASPIEYLINDNRTPETIKKQLLFISHNSNRLQRLVNQILDFRKIEETKIKVSEIKVAMFVKDIFNDFKGVAKERGVNFKFFNYANDSTIWVDKNGFEKIIINLLSNALKFTPKGKSVYVKITNNEKQLGIHVVDEGIGISKDNQKKLFNRFVSFNNKINRPSTGIGLSLIKEITAKHSAKLHFDSEEGKGSAFSVYFKLGKAHFSNDVDFITEEEITEPILDPTLLSTTNVMQEKVKILVVEDKLELRLFIKSILEDKYEVIEAEDGEKGYELAIMEAPTFIVSDIMMPNLNGVDFLKKIRNNTETSHIPVILLTAKTNIESKLEGLSYGADDYITKPFSVSYFIARIENLLNQRKRLQDIFSVFDKSVNGYKPMPSLITEQDEEIMKKVMHSIEKNIDNNNFTVEELGAIVGINRTTFGNKIKSLTGFTPVEFIKDVRLKRAEQLIVNTQLLIKEIASMSGFVDMKYFGKSFKKKYGVTPMEYRKQKNRFE</sequence>
<dbReference type="PANTHER" id="PTHR43547">
    <property type="entry name" value="TWO-COMPONENT HISTIDINE KINASE"/>
    <property type="match status" value="1"/>
</dbReference>
<dbReference type="Pfam" id="PF00072">
    <property type="entry name" value="Response_reg"/>
    <property type="match status" value="1"/>
</dbReference>
<dbReference type="Gene3D" id="2.130.10.10">
    <property type="entry name" value="YVTN repeat-like/Quinoprotein amine dehydrogenase"/>
    <property type="match status" value="3"/>
</dbReference>
<dbReference type="InterPro" id="IPR004358">
    <property type="entry name" value="Sig_transdc_His_kin-like_C"/>
</dbReference>
<dbReference type="PROSITE" id="PS00041">
    <property type="entry name" value="HTH_ARAC_FAMILY_1"/>
    <property type="match status" value="1"/>
</dbReference>
<gene>
    <name evidence="12" type="ORF">ICJ83_14750</name>
</gene>
<dbReference type="SUPFAM" id="SSF52172">
    <property type="entry name" value="CheY-like"/>
    <property type="match status" value="1"/>
</dbReference>
<organism evidence="12 13">
    <name type="scientific">Aestuariibaculum sediminum</name>
    <dbReference type="NCBI Taxonomy" id="2770637"/>
    <lineage>
        <taxon>Bacteria</taxon>
        <taxon>Pseudomonadati</taxon>
        <taxon>Bacteroidota</taxon>
        <taxon>Flavobacteriia</taxon>
        <taxon>Flavobacteriales</taxon>
        <taxon>Flavobacteriaceae</taxon>
    </lineage>
</organism>
<dbReference type="Gene3D" id="3.30.565.10">
    <property type="entry name" value="Histidine kinase-like ATPase, C-terminal domain"/>
    <property type="match status" value="1"/>
</dbReference>
<feature type="domain" description="HTH araC/xylS-type" evidence="9">
    <location>
        <begin position="1356"/>
        <end position="1455"/>
    </location>
</feature>
<keyword evidence="8" id="KW-0812">Transmembrane</keyword>
<dbReference type="Pfam" id="PF12833">
    <property type="entry name" value="HTH_18"/>
    <property type="match status" value="1"/>
</dbReference>
<dbReference type="CDD" id="cd00082">
    <property type="entry name" value="HisKA"/>
    <property type="match status" value="1"/>
</dbReference>
<dbReference type="RefSeq" id="WP_188231177.1">
    <property type="nucleotide sequence ID" value="NZ_JACVXB010000008.1"/>
</dbReference>
<name>A0A8J6Q262_9FLAO</name>
<evidence type="ECO:0000313" key="13">
    <source>
        <dbReference type="Proteomes" id="UP000600588"/>
    </source>
</evidence>
<feature type="modified residue" description="4-aspartylphosphate" evidence="7">
    <location>
        <position position="1253"/>
    </location>
</feature>
<dbReference type="InterPro" id="IPR015943">
    <property type="entry name" value="WD40/YVTN_repeat-like_dom_sf"/>
</dbReference>
<dbReference type="SUPFAM" id="SSF46689">
    <property type="entry name" value="Homeodomain-like"/>
    <property type="match status" value="1"/>
</dbReference>
<dbReference type="SUPFAM" id="SSF55874">
    <property type="entry name" value="ATPase domain of HSP90 chaperone/DNA topoisomerase II/histidine kinase"/>
    <property type="match status" value="1"/>
</dbReference>
<comment type="caution">
    <text evidence="12">The sequence shown here is derived from an EMBL/GenBank/DDBJ whole genome shotgun (WGS) entry which is preliminary data.</text>
</comment>
<keyword evidence="13" id="KW-1185">Reference proteome</keyword>
<dbReference type="PROSITE" id="PS01124">
    <property type="entry name" value="HTH_ARAC_FAMILY_2"/>
    <property type="match status" value="1"/>
</dbReference>
<dbReference type="FunFam" id="1.10.287.130:FF:000045">
    <property type="entry name" value="Two-component system sensor histidine kinase/response regulator"/>
    <property type="match status" value="1"/>
</dbReference>
<dbReference type="InterPro" id="IPR011110">
    <property type="entry name" value="Reg_prop"/>
</dbReference>
<dbReference type="GO" id="GO:0043565">
    <property type="term" value="F:sequence-specific DNA binding"/>
    <property type="evidence" value="ECO:0007669"/>
    <property type="project" value="InterPro"/>
</dbReference>
<dbReference type="Gene3D" id="1.10.10.60">
    <property type="entry name" value="Homeodomain-like"/>
    <property type="match status" value="2"/>
</dbReference>
<evidence type="ECO:0000259" key="10">
    <source>
        <dbReference type="PROSITE" id="PS50109"/>
    </source>
</evidence>
<dbReference type="FunFam" id="2.60.40.10:FF:000791">
    <property type="entry name" value="Two-component system sensor histidine kinase/response regulator"/>
    <property type="match status" value="1"/>
</dbReference>
<dbReference type="Gene3D" id="2.60.40.10">
    <property type="entry name" value="Immunoglobulins"/>
    <property type="match status" value="1"/>
</dbReference>
<dbReference type="InterPro" id="IPR036890">
    <property type="entry name" value="HATPase_C_sf"/>
</dbReference>
<dbReference type="InterPro" id="IPR009057">
    <property type="entry name" value="Homeodomain-like_sf"/>
</dbReference>
<evidence type="ECO:0000313" key="12">
    <source>
        <dbReference type="EMBL" id="MBD0833392.1"/>
    </source>
</evidence>
<evidence type="ECO:0000256" key="6">
    <source>
        <dbReference type="ARBA" id="ARBA00023163"/>
    </source>
</evidence>
<evidence type="ECO:0000256" key="2">
    <source>
        <dbReference type="ARBA" id="ARBA00012438"/>
    </source>
</evidence>
<dbReference type="SUPFAM" id="SSF47384">
    <property type="entry name" value="Homodimeric domain of signal transducing histidine kinase"/>
    <property type="match status" value="1"/>
</dbReference>
<protein>
    <recommendedName>
        <fullName evidence="2">histidine kinase</fullName>
        <ecNumber evidence="2">2.7.13.3</ecNumber>
    </recommendedName>
</protein>
<dbReference type="SMART" id="SM00342">
    <property type="entry name" value="HTH_ARAC"/>
    <property type="match status" value="1"/>
</dbReference>
<dbReference type="PROSITE" id="PS50110">
    <property type="entry name" value="RESPONSE_REGULATORY"/>
    <property type="match status" value="1"/>
</dbReference>
<keyword evidence="5" id="KW-0238">DNA-binding</keyword>
<dbReference type="InterPro" id="IPR011006">
    <property type="entry name" value="CheY-like_superfamily"/>
</dbReference>
<evidence type="ECO:0000256" key="8">
    <source>
        <dbReference type="SAM" id="Phobius"/>
    </source>
</evidence>
<keyword evidence="6" id="KW-0804">Transcription</keyword>
<dbReference type="EC" id="2.7.13.3" evidence="2"/>
<evidence type="ECO:0000256" key="4">
    <source>
        <dbReference type="ARBA" id="ARBA00023015"/>
    </source>
</evidence>
<evidence type="ECO:0000259" key="9">
    <source>
        <dbReference type="PROSITE" id="PS01124"/>
    </source>
</evidence>
<dbReference type="Gene3D" id="3.40.50.2300">
    <property type="match status" value="1"/>
</dbReference>
<dbReference type="SMART" id="SM00387">
    <property type="entry name" value="HATPase_c"/>
    <property type="match status" value="1"/>
</dbReference>
<dbReference type="Pfam" id="PF00512">
    <property type="entry name" value="HisKA"/>
    <property type="match status" value="1"/>
</dbReference>
<keyword evidence="8" id="KW-0472">Membrane</keyword>
<dbReference type="PROSITE" id="PS50109">
    <property type="entry name" value="HIS_KIN"/>
    <property type="match status" value="1"/>
</dbReference>
<proteinExistence type="predicted"/>
<dbReference type="SMART" id="SM00388">
    <property type="entry name" value="HisKA"/>
    <property type="match status" value="1"/>
</dbReference>
<dbReference type="GO" id="GO:0000155">
    <property type="term" value="F:phosphorelay sensor kinase activity"/>
    <property type="evidence" value="ECO:0007669"/>
    <property type="project" value="InterPro"/>
</dbReference>
<dbReference type="EMBL" id="JACVXB010000008">
    <property type="protein sequence ID" value="MBD0833392.1"/>
    <property type="molecule type" value="Genomic_DNA"/>
</dbReference>
<dbReference type="Pfam" id="PF07494">
    <property type="entry name" value="Reg_prop"/>
    <property type="match status" value="4"/>
</dbReference>
<keyword evidence="3 7" id="KW-0597">Phosphoprotein</keyword>
<evidence type="ECO:0000256" key="1">
    <source>
        <dbReference type="ARBA" id="ARBA00000085"/>
    </source>
</evidence>
<dbReference type="InterPro" id="IPR003661">
    <property type="entry name" value="HisK_dim/P_dom"/>
</dbReference>
<dbReference type="SUPFAM" id="SSF63829">
    <property type="entry name" value="Calcium-dependent phosphotriesterase"/>
    <property type="match status" value="3"/>
</dbReference>
<dbReference type="InterPro" id="IPR018062">
    <property type="entry name" value="HTH_AraC-typ_CS"/>
</dbReference>
<feature type="domain" description="Histidine kinase" evidence="10">
    <location>
        <begin position="956"/>
        <end position="1169"/>
    </location>
</feature>
<feature type="transmembrane region" description="Helical" evidence="8">
    <location>
        <begin position="912"/>
        <end position="936"/>
    </location>
</feature>
<keyword evidence="4" id="KW-0805">Transcription regulation</keyword>
<dbReference type="PRINTS" id="PR00344">
    <property type="entry name" value="BCTRLSENSOR"/>
</dbReference>
<dbReference type="Proteomes" id="UP000600588">
    <property type="component" value="Unassembled WGS sequence"/>
</dbReference>
<dbReference type="InterPro" id="IPR001789">
    <property type="entry name" value="Sig_transdc_resp-reg_receiver"/>
</dbReference>
<dbReference type="InterPro" id="IPR011123">
    <property type="entry name" value="Y_Y_Y"/>
</dbReference>
<comment type="catalytic activity">
    <reaction evidence="1">
        <text>ATP + protein L-histidine = ADP + protein N-phospho-L-histidine.</text>
        <dbReference type="EC" id="2.7.13.3"/>
    </reaction>
</comment>
<feature type="domain" description="Response regulatory" evidence="11">
    <location>
        <begin position="1205"/>
        <end position="1320"/>
    </location>
</feature>
<evidence type="ECO:0000256" key="3">
    <source>
        <dbReference type="ARBA" id="ARBA00022553"/>
    </source>
</evidence>
<accession>A0A8J6Q262</accession>
<keyword evidence="8" id="KW-1133">Transmembrane helix</keyword>
<dbReference type="Pfam" id="PF02518">
    <property type="entry name" value="HATPase_c"/>
    <property type="match status" value="1"/>
</dbReference>
<dbReference type="SMART" id="SM00448">
    <property type="entry name" value="REC"/>
    <property type="match status" value="1"/>
</dbReference>
<evidence type="ECO:0000256" key="5">
    <source>
        <dbReference type="ARBA" id="ARBA00023125"/>
    </source>
</evidence>
<dbReference type="PANTHER" id="PTHR43547:SF2">
    <property type="entry name" value="HYBRID SIGNAL TRANSDUCTION HISTIDINE KINASE C"/>
    <property type="match status" value="1"/>
</dbReference>
<dbReference type="Gene3D" id="1.10.287.130">
    <property type="match status" value="1"/>
</dbReference>
<dbReference type="InterPro" id="IPR005467">
    <property type="entry name" value="His_kinase_dom"/>
</dbReference>
<evidence type="ECO:0000259" key="11">
    <source>
        <dbReference type="PROSITE" id="PS50110"/>
    </source>
</evidence>
<evidence type="ECO:0000256" key="7">
    <source>
        <dbReference type="PROSITE-ProRule" id="PRU00169"/>
    </source>
</evidence>
<dbReference type="InterPro" id="IPR013783">
    <property type="entry name" value="Ig-like_fold"/>
</dbReference>
<dbReference type="GO" id="GO:0003700">
    <property type="term" value="F:DNA-binding transcription factor activity"/>
    <property type="evidence" value="ECO:0007669"/>
    <property type="project" value="InterPro"/>
</dbReference>
<dbReference type="Pfam" id="PF07495">
    <property type="entry name" value="Y_Y_Y"/>
    <property type="match status" value="1"/>
</dbReference>